<keyword evidence="2" id="KW-1185">Reference proteome</keyword>
<proteinExistence type="predicted"/>
<reference evidence="1 2" key="1">
    <citation type="submission" date="2020-01" db="EMBL/GenBank/DDBJ databases">
        <title>Identification and distribution of gene clusters putatively required for synthesis of sphingolipid metabolism inhibitors in phylogenetically diverse species of the filamentous fungus Fusarium.</title>
        <authorList>
            <person name="Kim H.-S."/>
            <person name="Busman M."/>
            <person name="Brown D.W."/>
            <person name="Divon H."/>
            <person name="Uhlig S."/>
            <person name="Proctor R.H."/>
        </authorList>
    </citation>
    <scope>NUCLEOTIDE SEQUENCE [LARGE SCALE GENOMIC DNA]</scope>
    <source>
        <strain evidence="1 2">NRRL 20459</strain>
    </source>
</reference>
<gene>
    <name evidence="1" type="ORF">FALBO_9010</name>
</gene>
<name>A0A8H4PCC6_9HYPO</name>
<organism evidence="1 2">
    <name type="scientific">Fusarium albosuccineum</name>
    <dbReference type="NCBI Taxonomy" id="1237068"/>
    <lineage>
        <taxon>Eukaryota</taxon>
        <taxon>Fungi</taxon>
        <taxon>Dikarya</taxon>
        <taxon>Ascomycota</taxon>
        <taxon>Pezizomycotina</taxon>
        <taxon>Sordariomycetes</taxon>
        <taxon>Hypocreomycetidae</taxon>
        <taxon>Hypocreales</taxon>
        <taxon>Nectriaceae</taxon>
        <taxon>Fusarium</taxon>
        <taxon>Fusarium decemcellulare species complex</taxon>
    </lineage>
</organism>
<evidence type="ECO:0000313" key="2">
    <source>
        <dbReference type="Proteomes" id="UP000554235"/>
    </source>
</evidence>
<dbReference type="EMBL" id="JAADYS010001234">
    <property type="protein sequence ID" value="KAF4464161.1"/>
    <property type="molecule type" value="Genomic_DNA"/>
</dbReference>
<dbReference type="Proteomes" id="UP000554235">
    <property type="component" value="Unassembled WGS sequence"/>
</dbReference>
<sequence length="89" mass="9911">MRAVSPVFNLILGPNFKEGHALAAATVGTPVEIPLPDDDDEAFGWICRALHCQADTNLWVRSWRNLFGSLKIADKYDLRKQSNSPSNSR</sequence>
<dbReference type="AlphaFoldDB" id="A0A8H4PCC6"/>
<dbReference type="OrthoDB" id="5275938at2759"/>
<accession>A0A8H4PCC6</accession>
<protein>
    <submittedName>
        <fullName evidence="1">Btb poz</fullName>
    </submittedName>
</protein>
<comment type="caution">
    <text evidence="1">The sequence shown here is derived from an EMBL/GenBank/DDBJ whole genome shotgun (WGS) entry which is preliminary data.</text>
</comment>
<evidence type="ECO:0000313" key="1">
    <source>
        <dbReference type="EMBL" id="KAF4464161.1"/>
    </source>
</evidence>